<protein>
    <submittedName>
        <fullName evidence="2">ABC transporter substrate-binding protein</fullName>
    </submittedName>
</protein>
<accession>A0ABY9WPS7</accession>
<dbReference type="PANTHER" id="PTHR35271:SF1">
    <property type="entry name" value="ABC TRANSPORTER, SUBSTRATE-BINDING LIPOPROTEIN"/>
    <property type="match status" value="1"/>
</dbReference>
<evidence type="ECO:0000313" key="2">
    <source>
        <dbReference type="EMBL" id="WNG45253.1"/>
    </source>
</evidence>
<dbReference type="InterPro" id="IPR007487">
    <property type="entry name" value="ABC_transpt-TYRBP-like"/>
</dbReference>
<dbReference type="Pfam" id="PF04392">
    <property type="entry name" value="ABC_sub_bind"/>
    <property type="match status" value="1"/>
</dbReference>
<dbReference type="EMBL" id="CP043494">
    <property type="protein sequence ID" value="WNG45253.1"/>
    <property type="molecule type" value="Genomic_DNA"/>
</dbReference>
<evidence type="ECO:0000313" key="3">
    <source>
        <dbReference type="Proteomes" id="UP001611383"/>
    </source>
</evidence>
<dbReference type="PANTHER" id="PTHR35271">
    <property type="entry name" value="ABC TRANSPORTER, SUBSTRATE-BINDING LIPOPROTEIN-RELATED"/>
    <property type="match status" value="1"/>
</dbReference>
<dbReference type="Gene3D" id="3.40.50.2300">
    <property type="match status" value="2"/>
</dbReference>
<keyword evidence="1" id="KW-0732">Signal</keyword>
<reference evidence="2 3" key="1">
    <citation type="submission" date="2019-08" db="EMBL/GenBank/DDBJ databases">
        <title>Archangium and Cystobacter genomes.</title>
        <authorList>
            <person name="Chen I.-C.K."/>
            <person name="Wielgoss S."/>
        </authorList>
    </citation>
    <scope>NUCLEOTIDE SEQUENCE [LARGE SCALE GENOMIC DNA]</scope>
    <source>
        <strain evidence="2 3">Cbm 6</strain>
    </source>
</reference>
<evidence type="ECO:0000256" key="1">
    <source>
        <dbReference type="SAM" id="SignalP"/>
    </source>
</evidence>
<dbReference type="RefSeq" id="WP_395819658.1">
    <property type="nucleotide sequence ID" value="NZ_CP043494.1"/>
</dbReference>
<organism evidence="2 3">
    <name type="scientific">Archangium minus</name>
    <dbReference type="NCBI Taxonomy" id="83450"/>
    <lineage>
        <taxon>Bacteria</taxon>
        <taxon>Pseudomonadati</taxon>
        <taxon>Myxococcota</taxon>
        <taxon>Myxococcia</taxon>
        <taxon>Myxococcales</taxon>
        <taxon>Cystobacterineae</taxon>
        <taxon>Archangiaceae</taxon>
        <taxon>Archangium</taxon>
    </lineage>
</organism>
<feature type="chain" id="PRO_5045072919" evidence="1">
    <location>
        <begin position="20"/>
        <end position="314"/>
    </location>
</feature>
<gene>
    <name evidence="2" type="ORF">F0U60_14890</name>
</gene>
<name>A0ABY9WPS7_9BACT</name>
<dbReference type="Proteomes" id="UP001611383">
    <property type="component" value="Chromosome"/>
</dbReference>
<feature type="signal peptide" evidence="1">
    <location>
        <begin position="1"/>
        <end position="19"/>
    </location>
</feature>
<keyword evidence="3" id="KW-1185">Reference proteome</keyword>
<sequence>MRRWGWLVLLALWVPLVAASQPARPRVVVVKSAGLAPYAAVVAGFSAEVRAEVVEVLLEDNTQAATRAFQRIAAQKPALVLAIGPLAANTARRTLSKDVPVLFAMVPYYEKYGLEGPNITGIALTSDFRPELAALQSLAPSAKRVGILHDPRFSKGLVEAAQSAAGPLGLSIVPLAAESQGKADKVLAGSKDKVDALLMVADKTVGNASVVQELISFATTQRLPLVGLTPSQVKEGATLALAPSPTAIGQQAGRLANRIIHEKVDPGALAVAQPEGLDLAVNLSAAGKLGGSRDVVLELLRFAAKRDFPVRVFE</sequence>
<proteinExistence type="predicted"/>